<sequence length="207" mass="23895">MGMFDSLMVKINDRDIELQTKRFENMLGRYHPGDAVCGAPGGIGIYFDAVELDADGRHAYEDDKIAARYTVFVVLVHGIFTEYEVMDGAWEREAIERRICELKDLWSDTARITLRWIEFLRNAQDEKARLRGCINRSLSVIDHARRLRAGEDMSGKFAALFVREEEKRLDAGEEVLDVLESVLKKPEAGRFWGCSQQERDVLEDYRL</sequence>
<name>A0A1H4FZE2_9GAMM</name>
<proteinExistence type="predicted"/>
<protein>
    <submittedName>
        <fullName evidence="1">Uncharacterized protein</fullName>
    </submittedName>
</protein>
<gene>
    <name evidence="1" type="ORF">SAMN05660964_03189</name>
</gene>
<dbReference type="EMBL" id="FNQP01000026">
    <property type="protein sequence ID" value="SEB02654.1"/>
    <property type="molecule type" value="Genomic_DNA"/>
</dbReference>
<dbReference type="Proteomes" id="UP000199397">
    <property type="component" value="Unassembled WGS sequence"/>
</dbReference>
<dbReference type="AlphaFoldDB" id="A0A1H4FZE2"/>
<accession>A0A1H4FZE2</accession>
<evidence type="ECO:0000313" key="1">
    <source>
        <dbReference type="EMBL" id="SEB02654.1"/>
    </source>
</evidence>
<organism evidence="1 2">
    <name type="scientific">Thiothrix caldifontis</name>
    <dbReference type="NCBI Taxonomy" id="525918"/>
    <lineage>
        <taxon>Bacteria</taxon>
        <taxon>Pseudomonadati</taxon>
        <taxon>Pseudomonadota</taxon>
        <taxon>Gammaproteobacteria</taxon>
        <taxon>Thiotrichales</taxon>
        <taxon>Thiotrichaceae</taxon>
        <taxon>Thiothrix</taxon>
    </lineage>
</organism>
<keyword evidence="2" id="KW-1185">Reference proteome</keyword>
<dbReference type="OrthoDB" id="5770096at2"/>
<evidence type="ECO:0000313" key="2">
    <source>
        <dbReference type="Proteomes" id="UP000199397"/>
    </source>
</evidence>
<dbReference type="RefSeq" id="WP_093070206.1">
    <property type="nucleotide sequence ID" value="NZ_FNQP01000026.1"/>
</dbReference>
<reference evidence="1 2" key="1">
    <citation type="submission" date="2016-10" db="EMBL/GenBank/DDBJ databases">
        <authorList>
            <person name="de Groot N.N."/>
        </authorList>
    </citation>
    <scope>NUCLEOTIDE SEQUENCE [LARGE SCALE GENOMIC DNA]</scope>
    <source>
        <strain evidence="1 2">DSM 21228</strain>
    </source>
</reference>